<accession>A0A8K1C5Y3</accession>
<dbReference type="Pfam" id="PF25390">
    <property type="entry name" value="WD40_RLD"/>
    <property type="match status" value="1"/>
</dbReference>
<evidence type="ECO:0000313" key="5">
    <source>
        <dbReference type="EMBL" id="TMW57041.1"/>
    </source>
</evidence>
<keyword evidence="6" id="KW-1185">Reference proteome</keyword>
<feature type="compositionally biased region" description="Low complexity" evidence="3">
    <location>
        <begin position="269"/>
        <end position="279"/>
    </location>
</feature>
<dbReference type="InterPro" id="IPR000408">
    <property type="entry name" value="Reg_chr_condens"/>
</dbReference>
<feature type="repeat" description="RCC1" evidence="2">
    <location>
        <begin position="607"/>
        <end position="659"/>
    </location>
</feature>
<organism evidence="5 6">
    <name type="scientific">Pythium oligandrum</name>
    <name type="common">Mycoparasitic fungus</name>
    <dbReference type="NCBI Taxonomy" id="41045"/>
    <lineage>
        <taxon>Eukaryota</taxon>
        <taxon>Sar</taxon>
        <taxon>Stramenopiles</taxon>
        <taxon>Oomycota</taxon>
        <taxon>Peronosporomycetes</taxon>
        <taxon>Pythiales</taxon>
        <taxon>Pythiaceae</taxon>
        <taxon>Pythium</taxon>
    </lineage>
</organism>
<dbReference type="PANTHER" id="PTHR22872">
    <property type="entry name" value="BTK-BINDING PROTEIN-RELATED"/>
    <property type="match status" value="1"/>
</dbReference>
<evidence type="ECO:0000256" key="1">
    <source>
        <dbReference type="ARBA" id="ARBA00022737"/>
    </source>
</evidence>
<feature type="repeat" description="RCC1" evidence="2">
    <location>
        <begin position="390"/>
        <end position="441"/>
    </location>
</feature>
<feature type="repeat" description="RCC1" evidence="2">
    <location>
        <begin position="500"/>
        <end position="552"/>
    </location>
</feature>
<evidence type="ECO:0000256" key="2">
    <source>
        <dbReference type="PROSITE-ProRule" id="PRU00235"/>
    </source>
</evidence>
<feature type="repeat" description="RCC1" evidence="2">
    <location>
        <begin position="442"/>
        <end position="499"/>
    </location>
</feature>
<feature type="domain" description="RCC1-like" evidence="4">
    <location>
        <begin position="303"/>
        <end position="655"/>
    </location>
</feature>
<feature type="region of interest" description="Disordered" evidence="3">
    <location>
        <begin position="253"/>
        <end position="288"/>
    </location>
</feature>
<proteinExistence type="predicted"/>
<keyword evidence="1" id="KW-0677">Repeat</keyword>
<dbReference type="OrthoDB" id="10256179at2759"/>
<dbReference type="EMBL" id="SPLM01000144">
    <property type="protein sequence ID" value="TMW57041.1"/>
    <property type="molecule type" value="Genomic_DNA"/>
</dbReference>
<evidence type="ECO:0000259" key="4">
    <source>
        <dbReference type="Pfam" id="PF25390"/>
    </source>
</evidence>
<dbReference type="InterPro" id="IPR058923">
    <property type="entry name" value="RCC1-like_dom"/>
</dbReference>
<dbReference type="PRINTS" id="PR00633">
    <property type="entry name" value="RCCNDNSATION"/>
</dbReference>
<dbReference type="InterPro" id="IPR051625">
    <property type="entry name" value="Signaling_Regulatory_Domain"/>
</dbReference>
<dbReference type="InterPro" id="IPR009091">
    <property type="entry name" value="RCC1/BLIP-II"/>
</dbReference>
<dbReference type="Proteomes" id="UP000794436">
    <property type="component" value="Unassembled WGS sequence"/>
</dbReference>
<comment type="caution">
    <text evidence="5">The sequence shown here is derived from an EMBL/GenBank/DDBJ whole genome shotgun (WGS) entry which is preliminary data.</text>
</comment>
<name>A0A8K1C5Y3_PYTOL</name>
<sequence>MPPPTHSTRPPLATHLFSSRVDRAALKAGLHRRNGIHVGGAQSMRPSVGFSCHKLNVTVDGCAAFYSAVLSAAPESPVTISPGSLPTCIRITPTVHVFTKDNWMKPQFFRISAVTTSAFDDAASSNGGNSKVDRKFLQVIEHFSSSADPRFGGNRLLYAPASILVYVTPREGSYIFTSGRALGTAKQVGKSIVNEIHHAFVSLEHGIPVRGQPKDLVARSSMITMQSAHTTAATAAAVAAVQAANTATQAAATRRMSSKRNLFGPPTPVSDVVSVSSGSTGLGSGPNTAGPLGGEMMDGMFQHLSKDAHSFTKVVCRKNQTILLQRNGQMIALGKRDVDTSGSSLAPGSPRQRGKDGSSDPDSISDAALCNMLADVDCGDDHAMAITEQGYLLSWGNGKDGRLGHGTEDSRESPRLVKALFHKRIVHVACGARHSFVLAEDGDVFSWGDGRAGALGHGMNPESRTLDSVVAPLEVLTLKQKGVVKISCGDMHTAVVLINGSLLTCGWAEHGRLGRPYSKDDYSSYFAPVDLKGHLCTYVVCGGAHTLGLTESKAIFAFGSNSSGQLGLGDCRHRSAPALLTYFDDDHAVVTGIAAGKMHSSATTQDGRLFAWGSDEFGQCGIGSFPQLYTAPHLVASTVGLGVTQVGGGDGHSVVLCQGSHRHLDALEANHPTRYSDLMDKFELLLHHVQAKPGQHKNEKFQEETRCMLWASSVVYNHSRST</sequence>
<dbReference type="Gene3D" id="2.130.10.30">
    <property type="entry name" value="Regulator of chromosome condensation 1/beta-lactamase-inhibitor protein II"/>
    <property type="match status" value="2"/>
</dbReference>
<dbReference type="SUPFAM" id="SSF50985">
    <property type="entry name" value="RCC1/BLIP-II"/>
    <property type="match status" value="1"/>
</dbReference>
<dbReference type="PROSITE" id="PS50012">
    <property type="entry name" value="RCC1_3"/>
    <property type="match status" value="5"/>
</dbReference>
<protein>
    <recommendedName>
        <fullName evidence="4">RCC1-like domain-containing protein</fullName>
    </recommendedName>
</protein>
<dbReference type="AlphaFoldDB" id="A0A8K1C5Y3"/>
<evidence type="ECO:0000256" key="3">
    <source>
        <dbReference type="SAM" id="MobiDB-lite"/>
    </source>
</evidence>
<gene>
    <name evidence="5" type="ORF">Poli38472_002966</name>
</gene>
<feature type="region of interest" description="Disordered" evidence="3">
    <location>
        <begin position="335"/>
        <end position="363"/>
    </location>
</feature>
<feature type="repeat" description="RCC1" evidence="2">
    <location>
        <begin position="553"/>
        <end position="606"/>
    </location>
</feature>
<dbReference type="PROSITE" id="PS00626">
    <property type="entry name" value="RCC1_2"/>
    <property type="match status" value="2"/>
</dbReference>
<reference evidence="5" key="1">
    <citation type="submission" date="2019-03" db="EMBL/GenBank/DDBJ databases">
        <title>Long read genome sequence of the mycoparasitic Pythium oligandrum ATCC 38472 isolated from sugarbeet rhizosphere.</title>
        <authorList>
            <person name="Gaulin E."/>
        </authorList>
    </citation>
    <scope>NUCLEOTIDE SEQUENCE</scope>
    <source>
        <strain evidence="5">ATCC 38472_TT</strain>
    </source>
</reference>
<evidence type="ECO:0000313" key="6">
    <source>
        <dbReference type="Proteomes" id="UP000794436"/>
    </source>
</evidence>